<dbReference type="AlphaFoldDB" id="A0A6J3LWH2"/>
<dbReference type="EC" id="3.1.1.-" evidence="3"/>
<evidence type="ECO:0000259" key="4">
    <source>
        <dbReference type="Pfam" id="PF00135"/>
    </source>
</evidence>
<reference evidence="6" key="2">
    <citation type="submission" date="2020-04" db="EMBL/GenBank/DDBJ databases">
        <authorList>
            <consortium name="NCBI Genome Project"/>
        </authorList>
    </citation>
    <scope>NUCLEOTIDE SEQUENCE</scope>
    <source>
        <strain evidence="6">CBS 342.82</strain>
    </source>
</reference>
<feature type="domain" description="Carboxylesterase type B" evidence="4">
    <location>
        <begin position="38"/>
        <end position="501"/>
    </location>
</feature>
<evidence type="ECO:0000256" key="2">
    <source>
        <dbReference type="ARBA" id="ARBA00022801"/>
    </source>
</evidence>
<feature type="chain" id="PRO_5027158521" description="Carboxylic ester hydrolase" evidence="3">
    <location>
        <begin position="24"/>
        <end position="547"/>
    </location>
</feature>
<accession>A0A6J3LWH2</accession>
<keyword evidence="3" id="KW-0732">Signal</keyword>
<evidence type="ECO:0000256" key="1">
    <source>
        <dbReference type="ARBA" id="ARBA00005964"/>
    </source>
</evidence>
<dbReference type="Gene3D" id="3.40.50.1820">
    <property type="entry name" value="alpha/beta hydrolase"/>
    <property type="match status" value="1"/>
</dbReference>
<evidence type="ECO:0000313" key="6">
    <source>
        <dbReference type="RefSeq" id="XP_033457156.1"/>
    </source>
</evidence>
<dbReference type="GO" id="GO:0016787">
    <property type="term" value="F:hydrolase activity"/>
    <property type="evidence" value="ECO:0007669"/>
    <property type="project" value="UniProtKB-KW"/>
</dbReference>
<evidence type="ECO:0000313" key="5">
    <source>
        <dbReference type="Proteomes" id="UP000504637"/>
    </source>
</evidence>
<dbReference type="InterPro" id="IPR002018">
    <property type="entry name" value="CarbesteraseB"/>
</dbReference>
<dbReference type="RefSeq" id="XP_033457156.1">
    <property type="nucleotide sequence ID" value="XM_033601746.1"/>
</dbReference>
<dbReference type="Pfam" id="PF00135">
    <property type="entry name" value="COesterase"/>
    <property type="match status" value="1"/>
</dbReference>
<dbReference type="InterPro" id="IPR019819">
    <property type="entry name" value="Carboxylesterase_B_CS"/>
</dbReference>
<dbReference type="PANTHER" id="PTHR11559">
    <property type="entry name" value="CARBOXYLESTERASE"/>
    <property type="match status" value="1"/>
</dbReference>
<dbReference type="PROSITE" id="PS00122">
    <property type="entry name" value="CARBOXYLESTERASE_B_1"/>
    <property type="match status" value="1"/>
</dbReference>
<proteinExistence type="inferred from homology"/>
<dbReference type="PROSITE" id="PS00941">
    <property type="entry name" value="CARBOXYLESTERASE_B_2"/>
    <property type="match status" value="1"/>
</dbReference>
<organism evidence="6">
    <name type="scientific">Dissoconium aciculare CBS 342.82</name>
    <dbReference type="NCBI Taxonomy" id="1314786"/>
    <lineage>
        <taxon>Eukaryota</taxon>
        <taxon>Fungi</taxon>
        <taxon>Dikarya</taxon>
        <taxon>Ascomycota</taxon>
        <taxon>Pezizomycotina</taxon>
        <taxon>Dothideomycetes</taxon>
        <taxon>Dothideomycetidae</taxon>
        <taxon>Mycosphaerellales</taxon>
        <taxon>Dissoconiaceae</taxon>
        <taxon>Dissoconium</taxon>
    </lineage>
</organism>
<name>A0A6J3LWH2_9PEZI</name>
<dbReference type="Proteomes" id="UP000504637">
    <property type="component" value="Unplaced"/>
</dbReference>
<dbReference type="OrthoDB" id="408631at2759"/>
<dbReference type="SUPFAM" id="SSF53474">
    <property type="entry name" value="alpha/beta-Hydrolases"/>
    <property type="match status" value="1"/>
</dbReference>
<comment type="similarity">
    <text evidence="1 3">Belongs to the type-B carboxylesterase/lipase family.</text>
</comment>
<dbReference type="GeneID" id="54359546"/>
<dbReference type="InterPro" id="IPR019826">
    <property type="entry name" value="Carboxylesterase_B_AS"/>
</dbReference>
<keyword evidence="5" id="KW-1185">Reference proteome</keyword>
<feature type="signal peptide" evidence="3">
    <location>
        <begin position="1"/>
        <end position="23"/>
    </location>
</feature>
<keyword evidence="2 3" id="KW-0378">Hydrolase</keyword>
<gene>
    <name evidence="6" type="ORF">K489DRAFT_324312</name>
</gene>
<dbReference type="InterPro" id="IPR029058">
    <property type="entry name" value="AB_hydrolase_fold"/>
</dbReference>
<reference evidence="6" key="1">
    <citation type="submission" date="2020-01" db="EMBL/GenBank/DDBJ databases">
        <authorList>
            <consortium name="DOE Joint Genome Institute"/>
            <person name="Haridas S."/>
            <person name="Albert R."/>
            <person name="Binder M."/>
            <person name="Bloem J."/>
            <person name="Labutti K."/>
            <person name="Salamov A."/>
            <person name="Andreopoulos B."/>
            <person name="Baker S.E."/>
            <person name="Barry K."/>
            <person name="Bills G."/>
            <person name="Bluhm B.H."/>
            <person name="Cannon C."/>
            <person name="Castanera R."/>
            <person name="Culley D.E."/>
            <person name="Daum C."/>
            <person name="Ezra D."/>
            <person name="Gonzalez J.B."/>
            <person name="Henrissat B."/>
            <person name="Kuo A."/>
            <person name="Liang C."/>
            <person name="Lipzen A."/>
            <person name="Lutzoni F."/>
            <person name="Magnuson J."/>
            <person name="Mondo S."/>
            <person name="Nolan M."/>
            <person name="Ohm R."/>
            <person name="Pangilinan J."/>
            <person name="Park H.-J."/>
            <person name="Ramirez L."/>
            <person name="Alfaro M."/>
            <person name="Sun H."/>
            <person name="Tritt A."/>
            <person name="Yoshinaga Y."/>
            <person name="Zwiers L.-H."/>
            <person name="Turgeon B.G."/>
            <person name="Goodwin S.B."/>
            <person name="Spatafora J.W."/>
            <person name="Crous P.W."/>
            <person name="Grigoriev I.V."/>
        </authorList>
    </citation>
    <scope>NUCLEOTIDE SEQUENCE</scope>
    <source>
        <strain evidence="6">CBS 342.82</strain>
    </source>
</reference>
<dbReference type="InterPro" id="IPR050309">
    <property type="entry name" value="Type-B_Carboxylest/Lipase"/>
</dbReference>
<reference evidence="6" key="3">
    <citation type="submission" date="2025-08" db="UniProtKB">
        <authorList>
            <consortium name="RefSeq"/>
        </authorList>
    </citation>
    <scope>IDENTIFICATION</scope>
    <source>
        <strain evidence="6">CBS 342.82</strain>
    </source>
</reference>
<evidence type="ECO:0000256" key="3">
    <source>
        <dbReference type="RuleBase" id="RU361235"/>
    </source>
</evidence>
<sequence>MHFSSPRRLLLLAATALPQLALAVDDVVHLDYASYEGVSGDNGISKWLGIRYAAPPLGNLRFAEPQDPDFEPSKVDASEHGPICLDTKATMPEGKSSEDCLYLDVYAPSSASSQKKLPVYVFLQGGGFQANSNYNYDGTGLISASNDGIVVVTLNYRVGPYGFLASKEVAKGGSLNNGLKDQRKALQWVQKYISKFGGDPNHVVLGGASAGASSVTLHLTAYGGRNDGLFVGTTSESQAMGVLLNVDQSQFVYDALVSRTGCGKHSDTLGCLRGLSTDALQSKNIVIPYSGNSEAGLYIYGPTIDGDLIQDYTPNLLAAGKYIRVPAIFGDDTNEGTVFTPRNTSSQSDSSRFLKNNFPDLTSDQLSHIAQMYPVDNTPSYSNSGRYWRQAANAFGELRYVCPGLLFTRTWAKNVPVWNYRWNVVDPATESEGYGSSHTKELAAIWGTPYITGSIPASYGSGGVNAPVAAKIQQYWISFIKTLNPNSLRQPGSAAWTPVLARNFATRNLSPRRLRFDTGDSAVMEGVPADQQARCAYFDGIALGLKQ</sequence>
<protein>
    <recommendedName>
        <fullName evidence="3">Carboxylic ester hydrolase</fullName>
        <ecNumber evidence="3">3.1.1.-</ecNumber>
    </recommendedName>
</protein>